<evidence type="ECO:0000259" key="12">
    <source>
        <dbReference type="Pfam" id="PF14703"/>
    </source>
</evidence>
<dbReference type="Pfam" id="PF13967">
    <property type="entry name" value="RSN1_TM"/>
    <property type="match status" value="1"/>
</dbReference>
<dbReference type="InterPro" id="IPR045122">
    <property type="entry name" value="Csc1-like"/>
</dbReference>
<evidence type="ECO:0000256" key="8">
    <source>
        <dbReference type="SAM" id="Phobius"/>
    </source>
</evidence>
<keyword evidence="4 8" id="KW-0812">Transmembrane</keyword>
<evidence type="ECO:0000256" key="1">
    <source>
        <dbReference type="ARBA" id="ARBA00004141"/>
    </source>
</evidence>
<dbReference type="InterPro" id="IPR027815">
    <property type="entry name" value="CSC1/OSCA1-like_cyt"/>
</dbReference>
<feature type="compositionally biased region" description="Acidic residues" evidence="7">
    <location>
        <begin position="927"/>
        <end position="936"/>
    </location>
</feature>
<dbReference type="EMBL" id="JAAQHG020000009">
    <property type="protein sequence ID" value="KAL1587847.1"/>
    <property type="molecule type" value="Genomic_DNA"/>
</dbReference>
<keyword evidence="3" id="KW-0813">Transport</keyword>
<comment type="similarity">
    <text evidence="2">Belongs to the CSC1 (TC 1.A.17) family.</text>
</comment>
<feature type="compositionally biased region" description="Polar residues" evidence="7">
    <location>
        <begin position="341"/>
        <end position="367"/>
    </location>
</feature>
<evidence type="ECO:0000259" key="11">
    <source>
        <dbReference type="Pfam" id="PF13967"/>
    </source>
</evidence>
<feature type="transmembrane region" description="Helical" evidence="8">
    <location>
        <begin position="120"/>
        <end position="139"/>
    </location>
</feature>
<evidence type="ECO:0000256" key="6">
    <source>
        <dbReference type="ARBA" id="ARBA00023136"/>
    </source>
</evidence>
<feature type="domain" description="CSC1/OSCA1-like N-terminal transmembrane" evidence="11">
    <location>
        <begin position="39"/>
        <end position="190"/>
    </location>
</feature>
<feature type="region of interest" description="Disordered" evidence="7">
    <location>
        <begin position="924"/>
        <end position="980"/>
    </location>
</feature>
<feature type="compositionally biased region" description="Polar residues" evidence="7">
    <location>
        <begin position="956"/>
        <end position="967"/>
    </location>
</feature>
<keyword evidence="14" id="KW-1185">Reference proteome</keyword>
<feature type="transmembrane region" description="Helical" evidence="8">
    <location>
        <begin position="39"/>
        <end position="60"/>
    </location>
</feature>
<evidence type="ECO:0000256" key="7">
    <source>
        <dbReference type="SAM" id="MobiDB-lite"/>
    </source>
</evidence>
<accession>A0AB34KS39</accession>
<name>A0AB34KS39_9PEZI</name>
<feature type="domain" description="10TM putative phosphate transporter extracellular tail" evidence="10">
    <location>
        <begin position="1049"/>
        <end position="1119"/>
    </location>
</feature>
<feature type="compositionally biased region" description="Basic and acidic residues" evidence="7">
    <location>
        <begin position="370"/>
        <end position="384"/>
    </location>
</feature>
<feature type="transmembrane region" description="Helical" evidence="8">
    <location>
        <begin position="559"/>
        <end position="592"/>
    </location>
</feature>
<evidence type="ECO:0000256" key="4">
    <source>
        <dbReference type="ARBA" id="ARBA00022692"/>
    </source>
</evidence>
<dbReference type="Proteomes" id="UP000803884">
    <property type="component" value="Unassembled WGS sequence"/>
</dbReference>
<dbReference type="InterPro" id="IPR032880">
    <property type="entry name" value="CSC1/OSCA1-like_N"/>
</dbReference>
<dbReference type="PANTHER" id="PTHR13018:SF20">
    <property type="entry name" value="SPORULATION-SPECIFIC PROTEIN 75"/>
    <property type="match status" value="1"/>
</dbReference>
<feature type="compositionally biased region" description="Basic residues" evidence="7">
    <location>
        <begin position="282"/>
        <end position="295"/>
    </location>
</feature>
<feature type="transmembrane region" description="Helical" evidence="8">
    <location>
        <begin position="777"/>
        <end position="798"/>
    </location>
</feature>
<sequence>MSGQAAPDASDVDTSSFEGWLSASAGIATSDATLSWGGLIAAIATAFVTAGIQFTVFVLLRWRLTRIYRPRTYLVPEKDRVPIPPHGIIGWIKPVFSTPSLQLIQKCGLDAYFFLRYLRMLLKIFVPMAVIILPILLPINRYSGAGSDEQGLYIFTIGNLEDRYTSSRSWAHLVLAVCSIVWILYVVYEELRGYIRVRQAYLTSPQHRIRASATTVLVTGIPKRWLTVEALDGLYDVFPGGIRNIWINRNYDELADKISKRDNIATSLEEAETNLVKMCRNKHEKAVKKAKKQNKKNGTASDDKDGQELSPIRDGTPAEKEQQPQDSSLTRPEPPRIPTNVLPSTYTESNGQLPNPPKTTSSYQPRPSTKRSDEQPLRDSHETAVEAITKSTHTPKETPGQDVARSKWTDKLLFWQTTPTVPAGGYPEAFSKDFDNDEDESATWRKYIQPKDRETIRLPLVRQDWFPALPFVGQKVDRIYHCRRELARLNSEIEADQENAENFPYMNSAFIQFNHQVAAHMACQAISHHVPQHMAPRTVEISPDDVLWDNMSVKWWERYIRVGIVVAIAIALVILYAIPVAFTSLLSNIAVLAEKIPWLAWLADFPKEAKSIIQGVLPPILLSVLLLLVPIIFRLLVKLQGVPTGNSRELGVQQWYFVFLFIQVFVVVTISNGLLQFFVNAANNLAGVAQDLAQNVPKASSYFFQYLMLRSLASATGELLQIGTLIVWFLLGPMLDSTPRQRWKRQTTLSQIKWGSFFPPFANFAVIGIAYSCVAPLMLVFMLIIFGLFWVVYRYNVLYVYQFKNDTGGLLFPVAVYQLFTGVYTMEVFLTAWFFVASDENGDRACIPQAVITIVVLVLTIIYHRIVATTFDPLCRYLPITLEDDAVIRDEEFARAQAAKWESNAPEEPHDDKAEANFEHQLRDQEREEEAGDDVPPEPVGADLSNDPKSRRPSKASRTTSAPSSSWAKREEASKGWHKAVQPVKGVIHLTGRAEKRVERTLANATAKVDHNLSRANGAENYGGDEEGQQTVADVLFAGIADELEDLTPDERDLLVRYAFQHSALRARRPVVWFPKDDLGVSDDEVRRGKAVSEYVAMSNEGADLDRKGKVTFDKSPPDFSNVDLIAL</sequence>
<dbReference type="Pfam" id="PF14703">
    <property type="entry name" value="PHM7_cyt"/>
    <property type="match status" value="1"/>
</dbReference>
<feature type="domain" description="CSC1/OSCA1-like cytosolic" evidence="12">
    <location>
        <begin position="214"/>
        <end position="550"/>
    </location>
</feature>
<evidence type="ECO:0000256" key="3">
    <source>
        <dbReference type="ARBA" id="ARBA00022448"/>
    </source>
</evidence>
<dbReference type="InterPro" id="IPR022257">
    <property type="entry name" value="PHM7_ext"/>
</dbReference>
<feature type="transmembrane region" description="Helical" evidence="8">
    <location>
        <begin position="810"/>
        <end position="835"/>
    </location>
</feature>
<reference evidence="13 14" key="1">
    <citation type="journal article" date="2020" name="Microbiol. Resour. Announc.">
        <title>Draft Genome Sequence of a Cladosporium Species Isolated from the Mesophotic Ascidian Didemnum maculosum.</title>
        <authorList>
            <person name="Gioti A."/>
            <person name="Siaperas R."/>
            <person name="Nikolaivits E."/>
            <person name="Le Goff G."/>
            <person name="Ouazzani J."/>
            <person name="Kotoulas G."/>
            <person name="Topakas E."/>
        </authorList>
    </citation>
    <scope>NUCLEOTIDE SEQUENCE [LARGE SCALE GENOMIC DNA]</scope>
    <source>
        <strain evidence="13 14">TM138-S3</strain>
    </source>
</reference>
<feature type="transmembrane region" description="Helical" evidence="8">
    <location>
        <begin position="752"/>
        <end position="771"/>
    </location>
</feature>
<feature type="region of interest" description="Disordered" evidence="7">
    <location>
        <begin position="282"/>
        <end position="405"/>
    </location>
</feature>
<dbReference type="PANTHER" id="PTHR13018">
    <property type="entry name" value="PROBABLE MEMBRANE PROTEIN DUF221-RELATED"/>
    <property type="match status" value="1"/>
</dbReference>
<dbReference type="GeneID" id="96005016"/>
<dbReference type="Pfam" id="PF12621">
    <property type="entry name" value="PHM7_ext"/>
    <property type="match status" value="1"/>
</dbReference>
<gene>
    <name evidence="13" type="ORF">WHR41_03572</name>
</gene>
<evidence type="ECO:0000259" key="9">
    <source>
        <dbReference type="Pfam" id="PF02714"/>
    </source>
</evidence>
<feature type="transmembrane region" description="Helical" evidence="8">
    <location>
        <begin position="612"/>
        <end position="636"/>
    </location>
</feature>
<comment type="caution">
    <text evidence="13">The sequence shown here is derived from an EMBL/GenBank/DDBJ whole genome shotgun (WGS) entry which is preliminary data.</text>
</comment>
<feature type="transmembrane region" description="Helical" evidence="8">
    <location>
        <begin position="656"/>
        <end position="679"/>
    </location>
</feature>
<dbReference type="InterPro" id="IPR003864">
    <property type="entry name" value="CSC1/OSCA1-like_7TM"/>
</dbReference>
<evidence type="ECO:0000259" key="10">
    <source>
        <dbReference type="Pfam" id="PF12621"/>
    </source>
</evidence>
<dbReference type="GO" id="GO:0005886">
    <property type="term" value="C:plasma membrane"/>
    <property type="evidence" value="ECO:0007669"/>
    <property type="project" value="TreeGrafter"/>
</dbReference>
<dbReference type="GO" id="GO:0005227">
    <property type="term" value="F:calcium-activated cation channel activity"/>
    <property type="evidence" value="ECO:0007669"/>
    <property type="project" value="InterPro"/>
</dbReference>
<keyword evidence="6 8" id="KW-0472">Membrane</keyword>
<feature type="transmembrane region" description="Helical" evidence="8">
    <location>
        <begin position="847"/>
        <end position="866"/>
    </location>
</feature>
<evidence type="ECO:0008006" key="15">
    <source>
        <dbReference type="Google" id="ProtNLM"/>
    </source>
</evidence>
<evidence type="ECO:0000313" key="14">
    <source>
        <dbReference type="Proteomes" id="UP000803884"/>
    </source>
</evidence>
<dbReference type="AlphaFoldDB" id="A0AB34KS39"/>
<comment type="subcellular location">
    <subcellularLocation>
        <location evidence="1">Membrane</location>
        <topology evidence="1">Multi-pass membrane protein</topology>
    </subcellularLocation>
</comment>
<dbReference type="RefSeq" id="XP_069230952.1">
    <property type="nucleotide sequence ID" value="XM_069372178.1"/>
</dbReference>
<feature type="transmembrane region" description="Helical" evidence="8">
    <location>
        <begin position="707"/>
        <end position="731"/>
    </location>
</feature>
<organism evidence="13 14">
    <name type="scientific">Cladosporium halotolerans</name>
    <dbReference type="NCBI Taxonomy" id="1052096"/>
    <lineage>
        <taxon>Eukaryota</taxon>
        <taxon>Fungi</taxon>
        <taxon>Dikarya</taxon>
        <taxon>Ascomycota</taxon>
        <taxon>Pezizomycotina</taxon>
        <taxon>Dothideomycetes</taxon>
        <taxon>Dothideomycetidae</taxon>
        <taxon>Cladosporiales</taxon>
        <taxon>Cladosporiaceae</taxon>
        <taxon>Cladosporium</taxon>
    </lineage>
</organism>
<proteinExistence type="inferred from homology"/>
<dbReference type="Pfam" id="PF02714">
    <property type="entry name" value="RSN1_7TM"/>
    <property type="match status" value="1"/>
</dbReference>
<keyword evidence="5 8" id="KW-1133">Transmembrane helix</keyword>
<evidence type="ECO:0000313" key="13">
    <source>
        <dbReference type="EMBL" id="KAL1587847.1"/>
    </source>
</evidence>
<protein>
    <recommendedName>
        <fullName evidence="15">DUF221-domain-containing protein</fullName>
    </recommendedName>
</protein>
<evidence type="ECO:0000256" key="5">
    <source>
        <dbReference type="ARBA" id="ARBA00022989"/>
    </source>
</evidence>
<feature type="domain" description="CSC1/OSCA1-like 7TM region" evidence="9">
    <location>
        <begin position="564"/>
        <end position="833"/>
    </location>
</feature>
<feature type="transmembrane region" description="Helical" evidence="8">
    <location>
        <begin position="170"/>
        <end position="188"/>
    </location>
</feature>
<evidence type="ECO:0000256" key="2">
    <source>
        <dbReference type="ARBA" id="ARBA00007779"/>
    </source>
</evidence>